<keyword evidence="3" id="KW-0255">Endonuclease</keyword>
<dbReference type="PANTHER" id="PTHR31290:SF5">
    <property type="entry name" value="UV-DAMAGE ENDONUCLEASE"/>
    <property type="match status" value="1"/>
</dbReference>
<evidence type="ECO:0000256" key="2">
    <source>
        <dbReference type="ARBA" id="ARBA00023204"/>
    </source>
</evidence>
<sequence length="96" mass="11296">MGDLLPHIFSTWDKENLLPKIHFSSPKEGKLDRKHADYIDVNDFASFLDLAKEKVNRDFDIMIEAKMKDQSLFKLMSDLRKINYKCNFIDNSTIEI</sequence>
<dbReference type="GO" id="GO:0006289">
    <property type="term" value="P:nucleotide-excision repair"/>
    <property type="evidence" value="ECO:0007669"/>
    <property type="project" value="InterPro"/>
</dbReference>
<evidence type="ECO:0000313" key="3">
    <source>
        <dbReference type="EMBL" id="MPN26317.1"/>
    </source>
</evidence>
<reference evidence="3" key="1">
    <citation type="submission" date="2019-08" db="EMBL/GenBank/DDBJ databases">
        <authorList>
            <person name="Kucharzyk K."/>
            <person name="Murdoch R.W."/>
            <person name="Higgins S."/>
            <person name="Loffler F."/>
        </authorList>
    </citation>
    <scope>NUCLEOTIDE SEQUENCE</scope>
</reference>
<accession>A0A645GHA3</accession>
<keyword evidence="3" id="KW-0540">Nuclease</keyword>
<dbReference type="GO" id="GO:0004519">
    <property type="term" value="F:endonuclease activity"/>
    <property type="evidence" value="ECO:0007669"/>
    <property type="project" value="UniProtKB-KW"/>
</dbReference>
<comment type="caution">
    <text evidence="3">The sequence shown here is derived from an EMBL/GenBank/DDBJ whole genome shotgun (WGS) entry which is preliminary data.</text>
</comment>
<keyword evidence="2" id="KW-0234">DNA repair</keyword>
<dbReference type="GO" id="GO:0016787">
    <property type="term" value="F:hydrolase activity"/>
    <property type="evidence" value="ECO:0007669"/>
    <property type="project" value="UniProtKB-KW"/>
</dbReference>
<dbReference type="EC" id="3.-.-.-" evidence="3"/>
<dbReference type="Pfam" id="PF03851">
    <property type="entry name" value="UvdE"/>
    <property type="match status" value="1"/>
</dbReference>
<dbReference type="InterPro" id="IPR004601">
    <property type="entry name" value="UvdE"/>
</dbReference>
<evidence type="ECO:0000256" key="1">
    <source>
        <dbReference type="ARBA" id="ARBA00022763"/>
    </source>
</evidence>
<name>A0A645GHA3_9ZZZZ</name>
<organism evidence="3">
    <name type="scientific">bioreactor metagenome</name>
    <dbReference type="NCBI Taxonomy" id="1076179"/>
    <lineage>
        <taxon>unclassified sequences</taxon>
        <taxon>metagenomes</taxon>
        <taxon>ecological metagenomes</taxon>
    </lineage>
</organism>
<dbReference type="GO" id="GO:0009411">
    <property type="term" value="P:response to UV"/>
    <property type="evidence" value="ECO:0007669"/>
    <property type="project" value="InterPro"/>
</dbReference>
<dbReference type="PANTHER" id="PTHR31290">
    <property type="entry name" value="UV-DAMAGE ENDONUCLEASE"/>
    <property type="match status" value="1"/>
</dbReference>
<keyword evidence="3" id="KW-0378">Hydrolase</keyword>
<gene>
    <name evidence="3" type="primary">uvsE_13</name>
    <name evidence="3" type="ORF">SDC9_173741</name>
</gene>
<keyword evidence="1" id="KW-0227">DNA damage</keyword>
<dbReference type="Gene3D" id="3.20.20.150">
    <property type="entry name" value="Divalent-metal-dependent TIM barrel enzymes"/>
    <property type="match status" value="1"/>
</dbReference>
<dbReference type="EMBL" id="VSSQ01075795">
    <property type="protein sequence ID" value="MPN26317.1"/>
    <property type="molecule type" value="Genomic_DNA"/>
</dbReference>
<dbReference type="AlphaFoldDB" id="A0A645GHA3"/>
<proteinExistence type="predicted"/>
<protein>
    <submittedName>
        <fullName evidence="3">UV DNA damage endonuclease</fullName>
        <ecNumber evidence="3">3.-.-.-</ecNumber>
    </submittedName>
</protein>